<reference evidence="3" key="1">
    <citation type="submission" date="2018-03" db="EMBL/GenBank/DDBJ databases">
        <authorList>
            <person name="Guldener U."/>
        </authorList>
    </citation>
    <scope>NUCLEOTIDE SEQUENCE</scope>
</reference>
<comment type="caution">
    <text evidence="3">The sequence shown here is derived from an EMBL/GenBank/DDBJ whole genome shotgun (WGS) entry which is preliminary data.</text>
</comment>
<evidence type="ECO:0000313" key="3">
    <source>
        <dbReference type="EMBL" id="SPO01497.1"/>
    </source>
</evidence>
<keyword evidence="2" id="KW-0812">Transmembrane</keyword>
<sequence>MAMNSPPNYNTRDGSGLEVVPDHRADLEVVHGPGAGYKPYHEAAGAAAAANVSGGSGEKKKIFGLERWNFILLFLLILVIVVAAVGGGVGGSMAVTNAYDRGYAEAESKAGLSPPSTGNSNDDPSSGDDNASSSSSTSSPAPTQTGRISLPATAGLVPLDCPALDETTATVSPQSKEYTFKARCGVDSATGEGSSNIMTLLAYRYEDCLKACASVNERGNIGDNSCGAVHYHADLRFVASHGGNCWLKKGVKSFLIDDGDGRNLHVFAELVT</sequence>
<evidence type="ECO:0000313" key="4">
    <source>
        <dbReference type="Proteomes" id="UP001187682"/>
    </source>
</evidence>
<feature type="region of interest" description="Disordered" evidence="1">
    <location>
        <begin position="106"/>
        <end position="147"/>
    </location>
</feature>
<organism evidence="3 4">
    <name type="scientific">Cephalotrichum gorgonifer</name>
    <dbReference type="NCBI Taxonomy" id="2041049"/>
    <lineage>
        <taxon>Eukaryota</taxon>
        <taxon>Fungi</taxon>
        <taxon>Dikarya</taxon>
        <taxon>Ascomycota</taxon>
        <taxon>Pezizomycotina</taxon>
        <taxon>Sordariomycetes</taxon>
        <taxon>Hypocreomycetidae</taxon>
        <taxon>Microascales</taxon>
        <taxon>Microascaceae</taxon>
        <taxon>Cephalotrichum</taxon>
    </lineage>
</organism>
<dbReference type="Proteomes" id="UP001187682">
    <property type="component" value="Unassembled WGS sequence"/>
</dbReference>
<evidence type="ECO:0000256" key="2">
    <source>
        <dbReference type="SAM" id="Phobius"/>
    </source>
</evidence>
<keyword evidence="2" id="KW-0472">Membrane</keyword>
<dbReference type="EMBL" id="ONZQ02000005">
    <property type="protein sequence ID" value="SPO01497.1"/>
    <property type="molecule type" value="Genomic_DNA"/>
</dbReference>
<dbReference type="AlphaFoldDB" id="A0AAE8SUA0"/>
<proteinExistence type="predicted"/>
<feature type="compositionally biased region" description="Low complexity" evidence="1">
    <location>
        <begin position="113"/>
        <end position="143"/>
    </location>
</feature>
<evidence type="ECO:0000256" key="1">
    <source>
        <dbReference type="SAM" id="MobiDB-lite"/>
    </source>
</evidence>
<gene>
    <name evidence="3" type="ORF">DNG_04170</name>
</gene>
<feature type="transmembrane region" description="Helical" evidence="2">
    <location>
        <begin position="68"/>
        <end position="89"/>
    </location>
</feature>
<name>A0AAE8SUA0_9PEZI</name>
<keyword evidence="4" id="KW-1185">Reference proteome</keyword>
<keyword evidence="2" id="KW-1133">Transmembrane helix</keyword>
<accession>A0AAE8SUA0</accession>
<protein>
    <submittedName>
        <fullName evidence="3">Uncharacterized protein</fullName>
    </submittedName>
</protein>